<dbReference type="Pfam" id="PF05638">
    <property type="entry name" value="T6SS_HCP"/>
    <property type="match status" value="1"/>
</dbReference>
<evidence type="ECO:0000313" key="1">
    <source>
        <dbReference type="EMBL" id="AUY23680.1"/>
    </source>
</evidence>
<protein>
    <submittedName>
        <fullName evidence="1">Hcp1 family type VI secretion system effector</fullName>
    </submittedName>
</protein>
<reference evidence="1 2" key="1">
    <citation type="submission" date="2018-01" db="EMBL/GenBank/DDBJ databases">
        <title>Complete and assembled Genome of Pantoea calida DSM22759T.</title>
        <authorList>
            <person name="Stevens M.J.A."/>
            <person name="Zurfluh K."/>
            <person name="Stephan R."/>
        </authorList>
    </citation>
    <scope>NUCLEOTIDE SEQUENCE [LARGE SCALE GENOMIC DNA]</scope>
    <source>
        <strain evidence="1 2">DSM 22759</strain>
    </source>
</reference>
<keyword evidence="2" id="KW-1185">Reference proteome</keyword>
<dbReference type="PANTHER" id="PTHR36152:SF5">
    <property type="entry name" value="PROTEIN HCP1"/>
    <property type="match status" value="1"/>
</dbReference>
<sequence>MDELYLRLQGITGESKDNLHQGWIDLKGYSWGLESHGAENNGTVNFHNLTVHALLDKATPAMITYASKKTLISKAELAICRAGSEHKEFCRITIENVRIAAIRMGDSGIASEVTYELEADKVQFQYWEQTSKGGRGAETRTTWNIKEHHA</sequence>
<organism evidence="1 2">
    <name type="scientific">Mixta calida</name>
    <dbReference type="NCBI Taxonomy" id="665913"/>
    <lineage>
        <taxon>Bacteria</taxon>
        <taxon>Pseudomonadati</taxon>
        <taxon>Pseudomonadota</taxon>
        <taxon>Gammaproteobacteria</taxon>
        <taxon>Enterobacterales</taxon>
        <taxon>Erwiniaceae</taxon>
        <taxon>Mixta</taxon>
    </lineage>
</organism>
<dbReference type="EMBL" id="CP026378">
    <property type="protein sequence ID" value="AUY23680.1"/>
    <property type="molecule type" value="Genomic_DNA"/>
</dbReference>
<accession>A0ABM6RWH7</accession>
<gene>
    <name evidence="1" type="ORF">C2E16_01330</name>
</gene>
<dbReference type="InterPro" id="IPR053165">
    <property type="entry name" value="HSI-I_assembly_Hcp1"/>
</dbReference>
<proteinExistence type="predicted"/>
<dbReference type="PANTHER" id="PTHR36152">
    <property type="entry name" value="CYTOPLASMIC PROTEIN-RELATED"/>
    <property type="match status" value="1"/>
</dbReference>
<dbReference type="RefSeq" id="WP_038629584.1">
    <property type="nucleotide sequence ID" value="NZ_CAXONQ010000029.1"/>
</dbReference>
<name>A0ABM6RWH7_9GAMM</name>
<dbReference type="GeneID" id="84631800"/>
<evidence type="ECO:0000313" key="2">
    <source>
        <dbReference type="Proteomes" id="UP000237673"/>
    </source>
</evidence>
<dbReference type="Gene3D" id="2.30.110.20">
    <property type="entry name" value="Hcp1-like"/>
    <property type="match status" value="1"/>
</dbReference>
<dbReference type="SUPFAM" id="SSF141452">
    <property type="entry name" value="Hcp1-like"/>
    <property type="match status" value="1"/>
</dbReference>
<dbReference type="Proteomes" id="UP000237673">
    <property type="component" value="Chromosome"/>
</dbReference>
<dbReference type="InterPro" id="IPR008514">
    <property type="entry name" value="T6SS_Hcp"/>
</dbReference>
<dbReference type="InterPro" id="IPR036624">
    <property type="entry name" value="Hcp1-lik_sf"/>
</dbReference>